<dbReference type="Proteomes" id="UP000198656">
    <property type="component" value="Unassembled WGS sequence"/>
</dbReference>
<dbReference type="EMBL" id="FNCP01000001">
    <property type="protein sequence ID" value="SDG17349.1"/>
    <property type="molecule type" value="Genomic_DNA"/>
</dbReference>
<evidence type="ECO:0000256" key="4">
    <source>
        <dbReference type="ARBA" id="ARBA00022795"/>
    </source>
</evidence>
<proteinExistence type="inferred from homology"/>
<evidence type="ECO:0000256" key="6">
    <source>
        <dbReference type="ARBA" id="ARBA00023163"/>
    </source>
</evidence>
<reference evidence="9" key="1">
    <citation type="submission" date="2016-10" db="EMBL/GenBank/DDBJ databases">
        <authorList>
            <person name="Varghese N."/>
            <person name="Submissions S."/>
        </authorList>
    </citation>
    <scope>NUCLEOTIDE SEQUENCE [LARGE SCALE GENOMIC DNA]</scope>
    <source>
        <strain evidence="9">DSM 8344</strain>
    </source>
</reference>
<dbReference type="InterPro" id="IPR007412">
    <property type="entry name" value="FlgM"/>
</dbReference>
<dbReference type="InterPro" id="IPR031316">
    <property type="entry name" value="FlgM_C"/>
</dbReference>
<keyword evidence="3" id="KW-0678">Repressor</keyword>
<keyword evidence="5" id="KW-0805">Transcription regulation</keyword>
<feature type="domain" description="Anti-sigma-28 factor FlgM C-terminal" evidence="7">
    <location>
        <begin position="33"/>
        <end position="86"/>
    </location>
</feature>
<evidence type="ECO:0000313" key="8">
    <source>
        <dbReference type="EMBL" id="SDG17349.1"/>
    </source>
</evidence>
<keyword evidence="4" id="KW-1005">Bacterial flagellum biogenesis</keyword>
<dbReference type="STRING" id="1121419.SAMN05443529_101271"/>
<keyword evidence="9" id="KW-1185">Reference proteome</keyword>
<keyword evidence="6" id="KW-0804">Transcription</keyword>
<comment type="similarity">
    <text evidence="1">Belongs to the FlgM family.</text>
</comment>
<evidence type="ECO:0000256" key="3">
    <source>
        <dbReference type="ARBA" id="ARBA00022491"/>
    </source>
</evidence>
<accession>A0A1G7S4G5</accession>
<evidence type="ECO:0000259" key="7">
    <source>
        <dbReference type="Pfam" id="PF04316"/>
    </source>
</evidence>
<gene>
    <name evidence="8" type="ORF">SAMN05443529_101271</name>
</gene>
<dbReference type="GO" id="GO:0045892">
    <property type="term" value="P:negative regulation of DNA-templated transcription"/>
    <property type="evidence" value="ECO:0007669"/>
    <property type="project" value="InterPro"/>
</dbReference>
<dbReference type="AlphaFoldDB" id="A0A1G7S4G5"/>
<dbReference type="InterPro" id="IPR035890">
    <property type="entry name" value="Anti-sigma-28_factor_FlgM_sf"/>
</dbReference>
<evidence type="ECO:0000313" key="9">
    <source>
        <dbReference type="Proteomes" id="UP000198656"/>
    </source>
</evidence>
<dbReference type="NCBIfam" id="TIGR03824">
    <property type="entry name" value="FlgM_jcvi"/>
    <property type="match status" value="1"/>
</dbReference>
<dbReference type="GO" id="GO:0044781">
    <property type="term" value="P:bacterial-type flagellum organization"/>
    <property type="evidence" value="ECO:0007669"/>
    <property type="project" value="UniProtKB-KW"/>
</dbReference>
<evidence type="ECO:0000256" key="1">
    <source>
        <dbReference type="ARBA" id="ARBA00005322"/>
    </source>
</evidence>
<dbReference type="Pfam" id="PF04316">
    <property type="entry name" value="FlgM"/>
    <property type="match status" value="1"/>
</dbReference>
<protein>
    <recommendedName>
        <fullName evidence="2">Negative regulator of flagellin synthesis</fullName>
    </recommendedName>
</protein>
<sequence>MKIDRTSMSPVSGIQAANRLKQVQNKTTASEADKIAVSDKAQVFQSLLQKAKEIPSVREEKVSALSEQIDRGEFQADGQRIAEILLRAYQKD</sequence>
<dbReference type="SUPFAM" id="SSF101498">
    <property type="entry name" value="Anti-sigma factor FlgM"/>
    <property type="match status" value="1"/>
</dbReference>
<dbReference type="OrthoDB" id="1798657at2"/>
<dbReference type="RefSeq" id="WP_092328908.1">
    <property type="nucleotide sequence ID" value="NZ_FNCP01000001.1"/>
</dbReference>
<evidence type="ECO:0000256" key="5">
    <source>
        <dbReference type="ARBA" id="ARBA00023015"/>
    </source>
</evidence>
<organism evidence="8 9">
    <name type="scientific">Desulfosporosinus hippei DSM 8344</name>
    <dbReference type="NCBI Taxonomy" id="1121419"/>
    <lineage>
        <taxon>Bacteria</taxon>
        <taxon>Bacillati</taxon>
        <taxon>Bacillota</taxon>
        <taxon>Clostridia</taxon>
        <taxon>Eubacteriales</taxon>
        <taxon>Desulfitobacteriaceae</taxon>
        <taxon>Desulfosporosinus</taxon>
    </lineage>
</organism>
<name>A0A1G7S4G5_9FIRM</name>
<evidence type="ECO:0000256" key="2">
    <source>
        <dbReference type="ARBA" id="ARBA00017823"/>
    </source>
</evidence>